<organism evidence="1 2">
    <name type="scientific">Nepenthes gracilis</name>
    <name type="common">Slender pitcher plant</name>
    <dbReference type="NCBI Taxonomy" id="150966"/>
    <lineage>
        <taxon>Eukaryota</taxon>
        <taxon>Viridiplantae</taxon>
        <taxon>Streptophyta</taxon>
        <taxon>Embryophyta</taxon>
        <taxon>Tracheophyta</taxon>
        <taxon>Spermatophyta</taxon>
        <taxon>Magnoliopsida</taxon>
        <taxon>eudicotyledons</taxon>
        <taxon>Gunneridae</taxon>
        <taxon>Pentapetalae</taxon>
        <taxon>Caryophyllales</taxon>
        <taxon>Nepenthaceae</taxon>
        <taxon>Nepenthes</taxon>
    </lineage>
</organism>
<evidence type="ECO:0000313" key="2">
    <source>
        <dbReference type="Proteomes" id="UP001279734"/>
    </source>
</evidence>
<accession>A0AAD3XUA4</accession>
<gene>
    <name evidence="1" type="ORF">Nepgr_018715</name>
</gene>
<sequence length="117" mass="12228">MHGFFEGLGDGLAPSALNVDAGLVPIRLDDRRMQLLSLNDVSEACAGIGATSESVSRVRPSGLSFPPAPNVSRVEAEVPSLAGIDQFYELSELVVADSRLSVGAQHCAIPGNRIAPE</sequence>
<dbReference type="Proteomes" id="UP001279734">
    <property type="component" value="Unassembled WGS sequence"/>
</dbReference>
<keyword evidence="2" id="KW-1185">Reference proteome</keyword>
<protein>
    <submittedName>
        <fullName evidence="1">Uncharacterized protein</fullName>
    </submittedName>
</protein>
<comment type="caution">
    <text evidence="1">The sequence shown here is derived from an EMBL/GenBank/DDBJ whole genome shotgun (WGS) entry which is preliminary data.</text>
</comment>
<dbReference type="AlphaFoldDB" id="A0AAD3XUA4"/>
<dbReference type="EMBL" id="BSYO01000017">
    <property type="protein sequence ID" value="GMH16874.1"/>
    <property type="molecule type" value="Genomic_DNA"/>
</dbReference>
<evidence type="ECO:0000313" key="1">
    <source>
        <dbReference type="EMBL" id="GMH16874.1"/>
    </source>
</evidence>
<proteinExistence type="predicted"/>
<name>A0AAD3XUA4_NEPGR</name>
<reference evidence="1" key="1">
    <citation type="submission" date="2023-05" db="EMBL/GenBank/DDBJ databases">
        <title>Nepenthes gracilis genome sequencing.</title>
        <authorList>
            <person name="Fukushima K."/>
        </authorList>
    </citation>
    <scope>NUCLEOTIDE SEQUENCE</scope>
    <source>
        <strain evidence="1">SING2019-196</strain>
    </source>
</reference>